<feature type="transmembrane region" description="Helical" evidence="1">
    <location>
        <begin position="72"/>
        <end position="92"/>
    </location>
</feature>
<sequence length="141" mass="16043">MLIYMFGYLPTGPFDLADEDIEGIAIPRTKSRAYKIAVWAGPWGAHQFFLGNSLGGYLHWAVLSSLAAFPSWMGFWAGLPLAVLLNVGVWLYTIYSMATMDEDDARLQGETAPSYFERMLWVCKISLWGIDFWKKYRISDV</sequence>
<dbReference type="AlphaFoldDB" id="A0A0F6Z797"/>
<dbReference type="Proteomes" id="UP000034037">
    <property type="component" value="Chromosome"/>
</dbReference>
<feature type="transmembrane region" description="Helical" evidence="1">
    <location>
        <begin position="36"/>
        <end position="60"/>
    </location>
</feature>
<proteinExistence type="predicted"/>
<dbReference type="EMBL" id="CP011309">
    <property type="protein sequence ID" value="AKF28275.1"/>
    <property type="molecule type" value="Genomic_DNA"/>
</dbReference>
<evidence type="ECO:0000313" key="3">
    <source>
        <dbReference type="Proteomes" id="UP000034037"/>
    </source>
</evidence>
<protein>
    <submittedName>
        <fullName evidence="2">Uncharacterized protein</fullName>
    </submittedName>
</protein>
<keyword evidence="1" id="KW-0812">Transmembrane</keyword>
<gene>
    <name evidence="2" type="ORF">YH66_12350</name>
</gene>
<dbReference type="PATRIC" id="fig|92706.3.peg.2584"/>
<dbReference type="RefSeq" id="WP_003860864.1">
    <property type="nucleotide sequence ID" value="NZ_CP011309.1"/>
</dbReference>
<name>A0A0F6Z797_9CORY</name>
<keyword evidence="1" id="KW-1133">Transmembrane helix</keyword>
<accession>A0A0F6Z797</accession>
<keyword evidence="1" id="KW-0472">Membrane</keyword>
<organism evidence="2 3">
    <name type="scientific">[Brevibacterium] flavum</name>
    <dbReference type="NCBI Taxonomy" id="92706"/>
    <lineage>
        <taxon>Bacteria</taxon>
        <taxon>Bacillati</taxon>
        <taxon>Actinomycetota</taxon>
        <taxon>Actinomycetes</taxon>
        <taxon>Mycobacteriales</taxon>
        <taxon>Corynebacteriaceae</taxon>
        <taxon>Corynebacterium</taxon>
    </lineage>
</organism>
<evidence type="ECO:0000313" key="2">
    <source>
        <dbReference type="EMBL" id="AKF28275.1"/>
    </source>
</evidence>
<reference evidence="2 3" key="1">
    <citation type="submission" date="2015-04" db="EMBL/GenBank/DDBJ databases">
        <title>Complete Genome Sequence of Brevibacterium flavum ATCC 15168.</title>
        <authorList>
            <person name="Ahn J."/>
            <person name="Park G."/>
            <person name="Jeon W."/>
            <person name="Jang Y."/>
            <person name="Jang M."/>
            <person name="Lee H."/>
            <person name="Lee H."/>
        </authorList>
    </citation>
    <scope>NUCLEOTIDE SEQUENCE [LARGE SCALE GENOMIC DNA]</scope>
    <source>
        <strain evidence="2 3">ATCC 15168</strain>
    </source>
</reference>
<dbReference type="HOGENOM" id="CLU_1822127_0_0_11"/>
<keyword evidence="3" id="KW-1185">Reference proteome</keyword>
<evidence type="ECO:0000256" key="1">
    <source>
        <dbReference type="SAM" id="Phobius"/>
    </source>
</evidence>